<feature type="transmembrane region" description="Helical" evidence="1">
    <location>
        <begin position="7"/>
        <end position="25"/>
    </location>
</feature>
<dbReference type="KEGG" id="saes:HBH39_01115"/>
<evidence type="ECO:0000256" key="1">
    <source>
        <dbReference type="SAM" id="Phobius"/>
    </source>
</evidence>
<keyword evidence="1" id="KW-0812">Transmembrane</keyword>
<gene>
    <name evidence="2" type="ORF">HBH39_01115</name>
</gene>
<dbReference type="InterPro" id="IPR009525">
    <property type="entry name" value="DUF1145"/>
</dbReference>
<protein>
    <submittedName>
        <fullName evidence="2">DUF1145 domain-containing protein</fullName>
    </submittedName>
</protein>
<dbReference type="EMBL" id="CP050313">
    <property type="protein sequence ID" value="QIR13255.1"/>
    <property type="molecule type" value="Genomic_DNA"/>
</dbReference>
<sequence length="89" mass="10137">MKLIIKLGYGATAFTWLVMFYNLFMPFEGNIGLLLNILLGLTIIMHGLQLLIFNTMFAAALPLKAKDYLMVYIFGVFGLLAYRQKVLQK</sequence>
<keyword evidence="1" id="KW-1133">Transmembrane helix</keyword>
<feature type="transmembrane region" description="Helical" evidence="1">
    <location>
        <begin position="65"/>
        <end position="82"/>
    </location>
</feature>
<reference evidence="2 3" key="1">
    <citation type="submission" date="2020-03" db="EMBL/GenBank/DDBJ databases">
        <title>Complete genome sequence of Shewanella sp.</title>
        <authorList>
            <person name="Kim Y.-S."/>
            <person name="Kim S.-J."/>
            <person name="Jung H.-K."/>
            <person name="Kim K.-H."/>
        </authorList>
    </citation>
    <scope>NUCLEOTIDE SEQUENCE [LARGE SCALE GENOMIC DNA]</scope>
    <source>
        <strain evidence="2 3">PN3F2</strain>
    </source>
</reference>
<dbReference type="PANTHER" id="PTHR38775:SF1">
    <property type="entry name" value="INNER MEMBRANE PROTEIN"/>
    <property type="match status" value="1"/>
</dbReference>
<name>A0A6G9QGQ9_9GAMM</name>
<dbReference type="RefSeq" id="WP_167674805.1">
    <property type="nucleotide sequence ID" value="NZ_CP050313.1"/>
</dbReference>
<dbReference type="PANTHER" id="PTHR38775">
    <property type="entry name" value="INNER MEMBRANE PROTEIN-RELATED"/>
    <property type="match status" value="1"/>
</dbReference>
<dbReference type="Pfam" id="PF06611">
    <property type="entry name" value="DUF1145"/>
    <property type="match status" value="1"/>
</dbReference>
<evidence type="ECO:0000313" key="3">
    <source>
        <dbReference type="Proteomes" id="UP000502608"/>
    </source>
</evidence>
<dbReference type="Proteomes" id="UP000502608">
    <property type="component" value="Chromosome"/>
</dbReference>
<evidence type="ECO:0000313" key="2">
    <source>
        <dbReference type="EMBL" id="QIR13255.1"/>
    </source>
</evidence>
<proteinExistence type="predicted"/>
<dbReference type="AlphaFoldDB" id="A0A6G9QGQ9"/>
<accession>A0A6G9QGQ9</accession>
<keyword evidence="1" id="KW-0472">Membrane</keyword>
<feature type="transmembrane region" description="Helical" evidence="1">
    <location>
        <begin position="31"/>
        <end position="53"/>
    </location>
</feature>
<keyword evidence="3" id="KW-1185">Reference proteome</keyword>
<organism evidence="2 3">
    <name type="scientific">Shewanella aestuarii</name>
    <dbReference type="NCBI Taxonomy" id="1028752"/>
    <lineage>
        <taxon>Bacteria</taxon>
        <taxon>Pseudomonadati</taxon>
        <taxon>Pseudomonadota</taxon>
        <taxon>Gammaproteobacteria</taxon>
        <taxon>Alteromonadales</taxon>
        <taxon>Shewanellaceae</taxon>
        <taxon>Shewanella</taxon>
    </lineage>
</organism>